<comment type="caution">
    <text evidence="2">The sequence shown here is derived from an EMBL/GenBank/DDBJ whole genome shotgun (WGS) entry which is preliminary data.</text>
</comment>
<evidence type="ECO:0000259" key="1">
    <source>
        <dbReference type="Pfam" id="PF01710"/>
    </source>
</evidence>
<reference evidence="2" key="1">
    <citation type="journal article" date="2018" name="Genome Biol.">
        <title>SKESA: strategic k-mer extension for scrupulous assemblies.</title>
        <authorList>
            <person name="Souvorov A."/>
            <person name="Agarwala R."/>
            <person name="Lipman D.J."/>
        </authorList>
    </citation>
    <scope>NUCLEOTIDE SEQUENCE</scope>
    <source>
        <strain evidence="2">CL18-200174</strain>
    </source>
</reference>
<accession>A0AAP8XRU1</accession>
<dbReference type="EMBL" id="DACWOD010000002">
    <property type="protein sequence ID" value="HAU2395228.1"/>
    <property type="molecule type" value="Genomic_DNA"/>
</dbReference>
<proteinExistence type="predicted"/>
<dbReference type="InterPro" id="IPR002622">
    <property type="entry name" value="Transposase_14"/>
</dbReference>
<organism evidence="2 3">
    <name type="scientific">Legionella pneumophila</name>
    <dbReference type="NCBI Taxonomy" id="446"/>
    <lineage>
        <taxon>Bacteria</taxon>
        <taxon>Pseudomonadati</taxon>
        <taxon>Pseudomonadota</taxon>
        <taxon>Gammaproteobacteria</taxon>
        <taxon>Legionellales</taxon>
        <taxon>Legionellaceae</taxon>
        <taxon>Legionella</taxon>
    </lineage>
</organism>
<dbReference type="Pfam" id="PF01710">
    <property type="entry name" value="HTH_Tnp_IS630"/>
    <property type="match status" value="1"/>
</dbReference>
<evidence type="ECO:0000313" key="2">
    <source>
        <dbReference type="EMBL" id="HAU2395228.1"/>
    </source>
</evidence>
<dbReference type="Proteomes" id="UP000863577">
    <property type="component" value="Unassembled WGS sequence"/>
</dbReference>
<evidence type="ECO:0000313" key="3">
    <source>
        <dbReference type="Proteomes" id="UP000863577"/>
    </source>
</evidence>
<dbReference type="AlphaFoldDB" id="A0AAP8XRU1"/>
<protein>
    <submittedName>
        <fullName evidence="2">Transposase</fullName>
    </submittedName>
</protein>
<reference evidence="2" key="2">
    <citation type="submission" date="2019-09" db="EMBL/GenBank/DDBJ databases">
        <authorList>
            <consortium name="NCBI Pathogen Detection Project"/>
        </authorList>
    </citation>
    <scope>NUCLEOTIDE SEQUENCE</scope>
    <source>
        <strain evidence="2">CL18-200174</strain>
    </source>
</reference>
<feature type="domain" description="Transposase Synechocystis PCC 6803" evidence="1">
    <location>
        <begin position="1"/>
        <end position="102"/>
    </location>
</feature>
<gene>
    <name evidence="2" type="ORF">JBK99_02630</name>
</gene>
<dbReference type="RefSeq" id="WP_014842373.1">
    <property type="nucleotide sequence ID" value="NZ_CAXYJH010000066.1"/>
</dbReference>
<sequence>MTYSLDFRKKVLKIRSEERLSIEQVAIRFGVGKASVMRWLVELEPKQKRNKPATKINMVLLQEDVANYPDSFQYERAQRLGVSASGIRLALLRLKISYKKNMESPQGR</sequence>
<name>A0AAP8XRU1_LEGPN</name>